<evidence type="ECO:0000259" key="3">
    <source>
        <dbReference type="PROSITE" id="PS50003"/>
    </source>
</evidence>
<dbReference type="SUPFAM" id="SSF48065">
    <property type="entry name" value="DBL homology domain (DH-domain)"/>
    <property type="match status" value="1"/>
</dbReference>
<dbReference type="SUPFAM" id="SSF50156">
    <property type="entry name" value="PDZ domain-like"/>
    <property type="match status" value="1"/>
</dbReference>
<dbReference type="InterPro" id="IPR035892">
    <property type="entry name" value="C2_domain_sf"/>
</dbReference>
<dbReference type="SMART" id="SM00239">
    <property type="entry name" value="C2"/>
    <property type="match status" value="1"/>
</dbReference>
<dbReference type="InterPro" id="IPR000008">
    <property type="entry name" value="C2_dom"/>
</dbReference>
<evidence type="ECO:0000259" key="4">
    <source>
        <dbReference type="PROSITE" id="PS50004"/>
    </source>
</evidence>
<feature type="chain" id="PRO_5046970096" description="Regulator of G-protein signaling 3" evidence="2">
    <location>
        <begin position="20"/>
        <end position="875"/>
    </location>
</feature>
<sequence>MSEIVIVLAILCTLHFDQGTWRVDNMGDTYSVGEGEQIHLKMDVLGKHRSPEHIYEEIDALVSPCKKLKISESKPLSVRPDVPYHNIQVTEPRPLALRPDAPYHNLPVPKTKTKPLKVLQNEGWYWGGKNMADDCRRVSFLLCREDIFINYLFCLHGLVDLIENMNDHSDKSMAEQVKKLTMVKASQLKLSAYMNFGLLTVHVVQARHLCSKWKPLCDSFVKMSLIPDDSKKSRCRTEPVMDSNNPLYDEKFSFELLEEDCNKRLLISVWHRDQTNSGSEFLGCMSFGIRHLLNPKKEVSGWYYLLTEDIGRKKHLQVSAKQKPLLKVKVQRGKHGFGFSVIESCPVKVGRVDGASPAENAGLRPGDCIIRVNNQNVSRSQAASVAKLVKNCGGVITLELQRQHLIPMETGQSCTGAVGADLELMEPQGMRYGQEQPMSSEHDTSEEYKENEISVDEGFFSLPSNLVTSTPLPLLCNGHRTVVNTVTSERRKQEATHRLLSVELDFIDSMHAGMQRYSRPLRHCILSQQQHSALFQNIEKLVTISEYHVKQMNDNVPSMMSSDTDISTSSESSQNFLQSIGMIYNSKVHMLCQAYDLYAKGLSETNHILSQLMRNSDFSKFIKHINDLYLVLKDIFTSTQEGSQDYKGLKQVVEGLQECITNINNYSCTSQAKSWSSSSSSHKHQRSSASSNSSSSGESHDSMSRKSKVPKSCSLQTVRSIDSEVLKIQDRLVFTSNVPVFQLCEEERHLIYAGDLFKWEGKQWCKLYVMLFSDILLETESDRDGHLQVVREPVFLKDVNGIEGQRKHTTEFVMHCFKSGILTSGPPEMEKILYRAPSTELKYTWKSLLEQKVYSVRGALGHYSTSDCSGAAVIV</sequence>
<name>A0ABQ9EBG1_TEGGR</name>
<dbReference type="PANTHER" id="PTHR46848:SF1">
    <property type="entry name" value="REGULATOR OF G-PROTEIN SIGNALING 3"/>
    <property type="match status" value="1"/>
</dbReference>
<dbReference type="SUPFAM" id="SSF49562">
    <property type="entry name" value="C2 domain (Calcium/lipid-binding domain, CaLB)"/>
    <property type="match status" value="1"/>
</dbReference>
<comment type="caution">
    <text evidence="7">The sequence shown here is derived from an EMBL/GenBank/DDBJ whole genome shotgun (WGS) entry which is preliminary data.</text>
</comment>
<feature type="domain" description="DH" evidence="5">
    <location>
        <begin position="491"/>
        <end position="666"/>
    </location>
</feature>
<dbReference type="SMART" id="SM00228">
    <property type="entry name" value="PDZ"/>
    <property type="match status" value="1"/>
</dbReference>
<proteinExistence type="predicted"/>
<keyword evidence="2" id="KW-0732">Signal</keyword>
<evidence type="ECO:0000313" key="7">
    <source>
        <dbReference type="EMBL" id="KAJ8300795.1"/>
    </source>
</evidence>
<protein>
    <recommendedName>
        <fullName evidence="9">Regulator of G-protein signaling 3</fullName>
    </recommendedName>
</protein>
<dbReference type="PROSITE" id="PS50003">
    <property type="entry name" value="PH_DOMAIN"/>
    <property type="match status" value="1"/>
</dbReference>
<dbReference type="InterPro" id="IPR001478">
    <property type="entry name" value="PDZ"/>
</dbReference>
<dbReference type="Pfam" id="PF00168">
    <property type="entry name" value="C2"/>
    <property type="match status" value="1"/>
</dbReference>
<gene>
    <name evidence="7" type="ORF">KUTeg_022314</name>
</gene>
<dbReference type="Gene3D" id="2.30.29.30">
    <property type="entry name" value="Pleckstrin-homology domain (PH domain)/Phosphotyrosine-binding domain (PTB)"/>
    <property type="match status" value="1"/>
</dbReference>
<organism evidence="7 8">
    <name type="scientific">Tegillarca granosa</name>
    <name type="common">Malaysian cockle</name>
    <name type="synonym">Anadara granosa</name>
    <dbReference type="NCBI Taxonomy" id="220873"/>
    <lineage>
        <taxon>Eukaryota</taxon>
        <taxon>Metazoa</taxon>
        <taxon>Spiralia</taxon>
        <taxon>Lophotrochozoa</taxon>
        <taxon>Mollusca</taxon>
        <taxon>Bivalvia</taxon>
        <taxon>Autobranchia</taxon>
        <taxon>Pteriomorphia</taxon>
        <taxon>Arcoida</taxon>
        <taxon>Arcoidea</taxon>
        <taxon>Arcidae</taxon>
        <taxon>Tegillarca</taxon>
    </lineage>
</organism>
<dbReference type="Gene3D" id="2.60.40.150">
    <property type="entry name" value="C2 domain"/>
    <property type="match status" value="1"/>
</dbReference>
<dbReference type="EMBL" id="JARBDR010000919">
    <property type="protein sequence ID" value="KAJ8300795.1"/>
    <property type="molecule type" value="Genomic_DNA"/>
</dbReference>
<dbReference type="Pfam" id="PF00621">
    <property type="entry name" value="RhoGEF"/>
    <property type="match status" value="1"/>
</dbReference>
<evidence type="ECO:0000256" key="1">
    <source>
        <dbReference type="SAM" id="MobiDB-lite"/>
    </source>
</evidence>
<feature type="region of interest" description="Disordered" evidence="1">
    <location>
        <begin position="677"/>
        <end position="711"/>
    </location>
</feature>
<dbReference type="Gene3D" id="2.30.42.10">
    <property type="match status" value="1"/>
</dbReference>
<dbReference type="Pfam" id="PF17820">
    <property type="entry name" value="PDZ_6"/>
    <property type="match status" value="1"/>
</dbReference>
<dbReference type="InterPro" id="IPR000219">
    <property type="entry name" value="DH_dom"/>
</dbReference>
<evidence type="ECO:0000313" key="8">
    <source>
        <dbReference type="Proteomes" id="UP001217089"/>
    </source>
</evidence>
<feature type="domain" description="PDZ" evidence="6">
    <location>
        <begin position="327"/>
        <end position="404"/>
    </location>
</feature>
<feature type="domain" description="PH" evidence="3">
    <location>
        <begin position="749"/>
        <end position="854"/>
    </location>
</feature>
<dbReference type="PROSITE" id="PS50010">
    <property type="entry name" value="DH_2"/>
    <property type="match status" value="1"/>
</dbReference>
<dbReference type="PANTHER" id="PTHR46848">
    <property type="entry name" value="REGULATOR OF G-PROTEIN SIGNALING 3"/>
    <property type="match status" value="1"/>
</dbReference>
<dbReference type="InterPro" id="IPR035899">
    <property type="entry name" value="DBL_dom_sf"/>
</dbReference>
<dbReference type="InterPro" id="IPR041489">
    <property type="entry name" value="PDZ_6"/>
</dbReference>
<dbReference type="SMART" id="SM00233">
    <property type="entry name" value="PH"/>
    <property type="match status" value="1"/>
</dbReference>
<dbReference type="PROSITE" id="PS50004">
    <property type="entry name" value="C2"/>
    <property type="match status" value="1"/>
</dbReference>
<feature type="signal peptide" evidence="2">
    <location>
        <begin position="1"/>
        <end position="19"/>
    </location>
</feature>
<dbReference type="InterPro" id="IPR001849">
    <property type="entry name" value="PH_domain"/>
</dbReference>
<feature type="domain" description="C2" evidence="4">
    <location>
        <begin position="184"/>
        <end position="303"/>
    </location>
</feature>
<dbReference type="Proteomes" id="UP001217089">
    <property type="component" value="Unassembled WGS sequence"/>
</dbReference>
<evidence type="ECO:0000256" key="2">
    <source>
        <dbReference type="SAM" id="SignalP"/>
    </source>
</evidence>
<feature type="compositionally biased region" description="Low complexity" evidence="1">
    <location>
        <begin position="687"/>
        <end position="697"/>
    </location>
</feature>
<dbReference type="Gene3D" id="1.20.900.10">
    <property type="entry name" value="Dbl homology (DH) domain"/>
    <property type="match status" value="1"/>
</dbReference>
<evidence type="ECO:0000259" key="5">
    <source>
        <dbReference type="PROSITE" id="PS50010"/>
    </source>
</evidence>
<dbReference type="PROSITE" id="PS50106">
    <property type="entry name" value="PDZ"/>
    <property type="match status" value="1"/>
</dbReference>
<dbReference type="InterPro" id="IPR036034">
    <property type="entry name" value="PDZ_sf"/>
</dbReference>
<reference evidence="7 8" key="1">
    <citation type="submission" date="2022-12" db="EMBL/GenBank/DDBJ databases">
        <title>Chromosome-level genome of Tegillarca granosa.</title>
        <authorList>
            <person name="Kim J."/>
        </authorList>
    </citation>
    <scope>NUCLEOTIDE SEQUENCE [LARGE SCALE GENOMIC DNA]</scope>
    <source>
        <strain evidence="7">Teg-2019</strain>
        <tissue evidence="7">Adductor muscle</tissue>
    </source>
</reference>
<evidence type="ECO:0008006" key="9">
    <source>
        <dbReference type="Google" id="ProtNLM"/>
    </source>
</evidence>
<keyword evidence="8" id="KW-1185">Reference proteome</keyword>
<accession>A0ABQ9EBG1</accession>
<dbReference type="SUPFAM" id="SSF50729">
    <property type="entry name" value="PH domain-like"/>
    <property type="match status" value="1"/>
</dbReference>
<evidence type="ECO:0000259" key="6">
    <source>
        <dbReference type="PROSITE" id="PS50106"/>
    </source>
</evidence>
<dbReference type="InterPro" id="IPR011993">
    <property type="entry name" value="PH-like_dom_sf"/>
</dbReference>